<evidence type="ECO:0000313" key="2">
    <source>
        <dbReference type="EMBL" id="NED95851.1"/>
    </source>
</evidence>
<dbReference type="RefSeq" id="WP_163818618.1">
    <property type="nucleotide sequence ID" value="NZ_JAAGOB010000005.1"/>
</dbReference>
<reference evidence="2 3" key="1">
    <citation type="submission" date="2020-02" db="EMBL/GenBank/DDBJ databases">
        <authorList>
            <person name="Li X.-J."/>
            <person name="Feng X.-M."/>
        </authorList>
    </citation>
    <scope>NUCLEOTIDE SEQUENCE [LARGE SCALE GENOMIC DNA]</scope>
    <source>
        <strain evidence="2 3">CGMCC 4.7225</strain>
    </source>
</reference>
<dbReference type="Proteomes" id="UP000469185">
    <property type="component" value="Unassembled WGS sequence"/>
</dbReference>
<organism evidence="2 3">
    <name type="scientific">Phytoactinopolyspora alkaliphila</name>
    <dbReference type="NCBI Taxonomy" id="1783498"/>
    <lineage>
        <taxon>Bacteria</taxon>
        <taxon>Bacillati</taxon>
        <taxon>Actinomycetota</taxon>
        <taxon>Actinomycetes</taxon>
        <taxon>Jiangellales</taxon>
        <taxon>Jiangellaceae</taxon>
        <taxon>Phytoactinopolyspora</taxon>
    </lineage>
</organism>
<proteinExistence type="predicted"/>
<dbReference type="AlphaFoldDB" id="A0A6N9YLA4"/>
<name>A0A6N9YLA4_9ACTN</name>
<evidence type="ECO:0000313" key="3">
    <source>
        <dbReference type="Proteomes" id="UP000469185"/>
    </source>
</evidence>
<dbReference type="EMBL" id="JAAGOB010000005">
    <property type="protein sequence ID" value="NED95851.1"/>
    <property type="molecule type" value="Genomic_DNA"/>
</dbReference>
<keyword evidence="3" id="KW-1185">Reference proteome</keyword>
<accession>A0A6N9YLA4</accession>
<sequence length="90" mass="9363">MTAAGSGSVTVDTAIHVYGNPASWQLVLADDRVSTHVRLRLGNHVTLYITSVAAITHLQQAVNDAAEAFTGTPRRTTDHVASPAGAGRVA</sequence>
<gene>
    <name evidence="2" type="ORF">G1H11_11065</name>
</gene>
<evidence type="ECO:0000256" key="1">
    <source>
        <dbReference type="SAM" id="MobiDB-lite"/>
    </source>
</evidence>
<comment type="caution">
    <text evidence="2">The sequence shown here is derived from an EMBL/GenBank/DDBJ whole genome shotgun (WGS) entry which is preliminary data.</text>
</comment>
<feature type="region of interest" description="Disordered" evidence="1">
    <location>
        <begin position="69"/>
        <end position="90"/>
    </location>
</feature>
<protein>
    <submittedName>
        <fullName evidence="2">Uncharacterized protein</fullName>
    </submittedName>
</protein>